<accession>T1F0U7</accession>
<dbReference type="GeneID" id="20202447"/>
<dbReference type="PANTHER" id="PTHR43157">
    <property type="entry name" value="PHOSPHATIDYLINOSITOL-GLYCAN BIOSYNTHESIS CLASS F PROTEIN-RELATED"/>
    <property type="match status" value="1"/>
</dbReference>
<evidence type="ECO:0000313" key="6">
    <source>
        <dbReference type="Proteomes" id="UP000015101"/>
    </source>
</evidence>
<comment type="similarity">
    <text evidence="2">Belongs to the short-chain dehydrogenases/reductases (SDR) family.</text>
</comment>
<keyword evidence="3" id="KW-0472">Membrane</keyword>
<evidence type="ECO:0000256" key="3">
    <source>
        <dbReference type="SAM" id="Phobius"/>
    </source>
</evidence>
<dbReference type="KEGG" id="hro:HELRODRAFT_168674"/>
<evidence type="ECO:0000256" key="1">
    <source>
        <dbReference type="ARBA" id="ARBA00023002"/>
    </source>
</evidence>
<evidence type="ECO:0000313" key="5">
    <source>
        <dbReference type="EnsemblMetazoa" id="HelroP168674"/>
    </source>
</evidence>
<dbReference type="SUPFAM" id="SSF51735">
    <property type="entry name" value="NAD(P)-binding Rossmann-fold domains"/>
    <property type="match status" value="1"/>
</dbReference>
<dbReference type="Gene3D" id="3.40.50.720">
    <property type="entry name" value="NAD(P)-binding Rossmann-like Domain"/>
    <property type="match status" value="1"/>
</dbReference>
<dbReference type="InParanoid" id="T1F0U7"/>
<protein>
    <submittedName>
        <fullName evidence="4 5">Uncharacterized protein</fullName>
    </submittedName>
</protein>
<dbReference type="Proteomes" id="UP000015101">
    <property type="component" value="Unassembled WGS sequence"/>
</dbReference>
<dbReference type="InterPro" id="IPR036291">
    <property type="entry name" value="NAD(P)-bd_dom_sf"/>
</dbReference>
<sequence length="323" mass="35998">MFCLICYFILYTVVILFILYLLFLAYLKLTTGKCVSDAKLDNKTVVITGADKGIGYETALDLARRNAKVIMACRDLENAKKMAEKIKSETGNKEVYVRYLDVSNLAGVRKFATDFLKDEKRLDVLINNAGMLSASQDIVRTSEGFEITFVTNYLGPFFLTSLLLDRLKKCAPSRIVNVSSMVHTSTTETDLKDLNSEHSKNVKMLYSRSKALQILSTKELSRQLEGTGVTVNCLHPGIVDTNIFSKMKGLFSVIVKIIIFLKLAKTSKDGAQTSIYAAVDENLKNVSGQYLSDCRITASSKLTQDMALAKKVFDISEDYLGKF</sequence>
<dbReference type="HOGENOM" id="CLU_010194_44_5_1"/>
<dbReference type="Pfam" id="PF00106">
    <property type="entry name" value="adh_short"/>
    <property type="match status" value="1"/>
</dbReference>
<dbReference type="PRINTS" id="PR00081">
    <property type="entry name" value="GDHRDH"/>
</dbReference>
<dbReference type="EMBL" id="KB096023">
    <property type="protein sequence ID" value="ESO08770.1"/>
    <property type="molecule type" value="Genomic_DNA"/>
</dbReference>
<dbReference type="PANTHER" id="PTHR43157:SF31">
    <property type="entry name" value="PHOSPHATIDYLINOSITOL-GLYCAN BIOSYNTHESIS CLASS F PROTEIN"/>
    <property type="match status" value="1"/>
</dbReference>
<name>T1F0U7_HELRO</name>
<reference evidence="6" key="1">
    <citation type="submission" date="2012-12" db="EMBL/GenBank/DDBJ databases">
        <authorList>
            <person name="Hellsten U."/>
            <person name="Grimwood J."/>
            <person name="Chapman J.A."/>
            <person name="Shapiro H."/>
            <person name="Aerts A."/>
            <person name="Otillar R.P."/>
            <person name="Terry A.Y."/>
            <person name="Boore J.L."/>
            <person name="Simakov O."/>
            <person name="Marletaz F."/>
            <person name="Cho S.-J."/>
            <person name="Edsinger-Gonzales E."/>
            <person name="Havlak P."/>
            <person name="Kuo D.-H."/>
            <person name="Larsson T."/>
            <person name="Lv J."/>
            <person name="Arendt D."/>
            <person name="Savage R."/>
            <person name="Osoegawa K."/>
            <person name="de Jong P."/>
            <person name="Lindberg D.R."/>
            <person name="Seaver E.C."/>
            <person name="Weisblat D.A."/>
            <person name="Putnam N.H."/>
            <person name="Grigoriev I.V."/>
            <person name="Rokhsar D.S."/>
        </authorList>
    </citation>
    <scope>NUCLEOTIDE SEQUENCE</scope>
</reference>
<evidence type="ECO:0000313" key="4">
    <source>
        <dbReference type="EMBL" id="ESO08770.1"/>
    </source>
</evidence>
<gene>
    <name evidence="5" type="primary">20202447</name>
    <name evidence="4" type="ORF">HELRODRAFT_168674</name>
</gene>
<dbReference type="OrthoDB" id="191139at2759"/>
<dbReference type="GO" id="GO:0016491">
    <property type="term" value="F:oxidoreductase activity"/>
    <property type="evidence" value="ECO:0007669"/>
    <property type="project" value="UniProtKB-KW"/>
</dbReference>
<dbReference type="EMBL" id="AMQM01003046">
    <property type="status" value="NOT_ANNOTATED_CDS"/>
    <property type="molecule type" value="Genomic_DNA"/>
</dbReference>
<keyword evidence="3" id="KW-0812">Transmembrane</keyword>
<reference evidence="4 6" key="2">
    <citation type="journal article" date="2013" name="Nature">
        <title>Insights into bilaterian evolution from three spiralian genomes.</title>
        <authorList>
            <person name="Simakov O."/>
            <person name="Marletaz F."/>
            <person name="Cho S.J."/>
            <person name="Edsinger-Gonzales E."/>
            <person name="Havlak P."/>
            <person name="Hellsten U."/>
            <person name="Kuo D.H."/>
            <person name="Larsson T."/>
            <person name="Lv J."/>
            <person name="Arendt D."/>
            <person name="Savage R."/>
            <person name="Osoegawa K."/>
            <person name="de Jong P."/>
            <person name="Grimwood J."/>
            <person name="Chapman J.A."/>
            <person name="Shapiro H."/>
            <person name="Aerts A."/>
            <person name="Otillar R.P."/>
            <person name="Terry A.Y."/>
            <person name="Boore J.L."/>
            <person name="Grigoriev I.V."/>
            <person name="Lindberg D.R."/>
            <person name="Seaver E.C."/>
            <person name="Weisblat D.A."/>
            <person name="Putnam N.H."/>
            <person name="Rokhsar D.S."/>
        </authorList>
    </citation>
    <scope>NUCLEOTIDE SEQUENCE</scope>
</reference>
<keyword evidence="6" id="KW-1185">Reference proteome</keyword>
<dbReference type="eggNOG" id="KOG1208">
    <property type="taxonomic scope" value="Eukaryota"/>
</dbReference>
<evidence type="ECO:0000256" key="2">
    <source>
        <dbReference type="RuleBase" id="RU000363"/>
    </source>
</evidence>
<keyword evidence="3" id="KW-1133">Transmembrane helix</keyword>
<dbReference type="STRING" id="6412.T1F0U7"/>
<reference evidence="5" key="3">
    <citation type="submission" date="2015-06" db="UniProtKB">
        <authorList>
            <consortium name="EnsemblMetazoa"/>
        </authorList>
    </citation>
    <scope>IDENTIFICATION</scope>
</reference>
<feature type="transmembrane region" description="Helical" evidence="3">
    <location>
        <begin position="7"/>
        <end position="27"/>
    </location>
</feature>
<dbReference type="CDD" id="cd05327">
    <property type="entry name" value="retinol-DH_like_SDR_c_like"/>
    <property type="match status" value="1"/>
</dbReference>
<dbReference type="PRINTS" id="PR00080">
    <property type="entry name" value="SDRFAMILY"/>
</dbReference>
<dbReference type="RefSeq" id="XP_009012792.1">
    <property type="nucleotide sequence ID" value="XM_009014544.1"/>
</dbReference>
<dbReference type="CTD" id="20202447"/>
<organism evidence="5 6">
    <name type="scientific">Helobdella robusta</name>
    <name type="common">Californian leech</name>
    <dbReference type="NCBI Taxonomy" id="6412"/>
    <lineage>
        <taxon>Eukaryota</taxon>
        <taxon>Metazoa</taxon>
        <taxon>Spiralia</taxon>
        <taxon>Lophotrochozoa</taxon>
        <taxon>Annelida</taxon>
        <taxon>Clitellata</taxon>
        <taxon>Hirudinea</taxon>
        <taxon>Rhynchobdellida</taxon>
        <taxon>Glossiphoniidae</taxon>
        <taxon>Helobdella</taxon>
    </lineage>
</organism>
<proteinExistence type="inferred from homology"/>
<dbReference type="AlphaFoldDB" id="T1F0U7"/>
<keyword evidence="1" id="KW-0560">Oxidoreductase</keyword>
<dbReference type="InterPro" id="IPR002347">
    <property type="entry name" value="SDR_fam"/>
</dbReference>
<dbReference type="EnsemblMetazoa" id="HelroT168674">
    <property type="protein sequence ID" value="HelroP168674"/>
    <property type="gene ID" value="HelroG168674"/>
</dbReference>